<dbReference type="PANTHER" id="PTHR42858">
    <property type="entry name" value="AMINOTRANSFERASE"/>
    <property type="match status" value="1"/>
</dbReference>
<dbReference type="PANTHER" id="PTHR42858:SF1">
    <property type="entry name" value="LD15494P"/>
    <property type="match status" value="1"/>
</dbReference>
<name>A0A7R9JTB4_TIMGE</name>
<proteinExistence type="predicted"/>
<dbReference type="Gene3D" id="3.90.1150.10">
    <property type="entry name" value="Aspartate Aminotransferase, domain 1"/>
    <property type="match status" value="2"/>
</dbReference>
<gene>
    <name evidence="2" type="ORF">TGEB3V08_LOCUS2059</name>
</gene>
<dbReference type="InterPro" id="IPR004839">
    <property type="entry name" value="Aminotransferase_I/II_large"/>
</dbReference>
<dbReference type="Gene3D" id="3.40.640.10">
    <property type="entry name" value="Type I PLP-dependent aspartate aminotransferase-like (Major domain)"/>
    <property type="match status" value="2"/>
</dbReference>
<accession>A0A7R9JTB4</accession>
<dbReference type="InterPro" id="IPR015422">
    <property type="entry name" value="PyrdxlP-dep_Trfase_small"/>
</dbReference>
<protein>
    <recommendedName>
        <fullName evidence="1">Aminotransferase class I/classII large domain-containing protein</fullName>
    </recommendedName>
</protein>
<dbReference type="AlphaFoldDB" id="A0A7R9JTB4"/>
<dbReference type="InterPro" id="IPR015424">
    <property type="entry name" value="PyrdxlP-dep_Trfase"/>
</dbReference>
<dbReference type="Pfam" id="PF20168">
    <property type="entry name" value="PDS5"/>
    <property type="match status" value="1"/>
</dbReference>
<organism evidence="2">
    <name type="scientific">Timema genevievae</name>
    <name type="common">Walking stick</name>
    <dbReference type="NCBI Taxonomy" id="629358"/>
    <lineage>
        <taxon>Eukaryota</taxon>
        <taxon>Metazoa</taxon>
        <taxon>Ecdysozoa</taxon>
        <taxon>Arthropoda</taxon>
        <taxon>Hexapoda</taxon>
        <taxon>Insecta</taxon>
        <taxon>Pterygota</taxon>
        <taxon>Neoptera</taxon>
        <taxon>Polyneoptera</taxon>
        <taxon>Phasmatodea</taxon>
        <taxon>Timematodea</taxon>
        <taxon>Timematoidea</taxon>
        <taxon>Timematidae</taxon>
        <taxon>Timema</taxon>
    </lineage>
</organism>
<dbReference type="GO" id="GO:0047536">
    <property type="term" value="F:2-aminoadipate transaminase activity"/>
    <property type="evidence" value="ECO:0007669"/>
    <property type="project" value="TreeGrafter"/>
</dbReference>
<dbReference type="InterPro" id="IPR015421">
    <property type="entry name" value="PyrdxlP-dep_Trfase_major"/>
</dbReference>
<sequence length="1086" mass="123802">MKRFYFCLYENQIVDKIKGKVSEEVFYVMKEIILNVASVIFDFDSIKEVFFEYPHLGFCQQVLRFLTMLVKSNTCVMEVLKIICLLSKHTHLESLFGIQFNEILVSKLKFILVNGPKEQAKYAAEFFARHLTDREDGIFHLVNEVLQVYTQTLKKPIKLAFIDQNLLSSVVVGHFAKLVLPHRYETLDSLIDISIKQITLHLGSPLPNNLKQLDIVGWYEVDEIPPITCYMVHCIKALSHYMFTRVEDQENISKLFAIAKKFLDNKGDYSLCKNYSPASMALLRLTMGKAVLNLCTKHIFWTHMPPSMFVSLASLVTDIEPVSQRFCTHLVKRLITAPNLPTDFISLFAVGGALGRARAIRSDLVTVVNKRRKHYKHLLLVDNGIELSTARPAVPEVNAYSNLVTFPQPSFFIVDYDINGLLENHQHEAVEHCLNSAVFLLAHHPHFKSVNEVKGLRTVKTCLKFLMSTFVEGQVKLSPDFYGRLFAEIKLRYNADCSEDRLVNKKVWVICELGELILPSLCRSKKNCKDPENVLVSQKFYSVERLESNHMYLPPRLYRQLGWVHKAAELLGVIDQPHFESSDEEELPPLGKNMSLKSKMIIPRLALIKRKSVQFDQSDNIVTHSDDWVVKLILHLFSIKRDFVLTPEIVNLSHNVNPTSKRRREHQVVQSLYRKMAGIVEEIEDEHLKHLFDSKDVINVYNLDVVNLSAGAPGPDLLKRCIPLFMQATVHRMEKEQEHAYLFQYGITSGLWEYREQLSQFLTKRYSEQVNSVSCPKLTTNLALFDDRADLVLTCGAAHGLMLIIDTFLPRNAVIFVEDVTYMIALEAFRQFPSMKVVPDCCESLVRVARKLDLAVVCDDVYNLLYYGDSASPPRRLFSYDRGTEGFRGGHVISNGTFSKIMAPGVRVGWLEVAPRLALVLRNSGILKSGGAVNQYMSGVITSILELGLEDKHLDFLVHTCKLANVLVVLSSTAEDGEIEVRISERMQAVCDTLDQFLPSYCSFTRPEGGYFVWLRLPESVDANRLAVWCQEKYKVAAIPGSRFSVKQGFKNYLRLAIAFHQVEILTEATKNLCLGIQDYVENECK</sequence>
<dbReference type="EMBL" id="OE839615">
    <property type="protein sequence ID" value="CAD7587914.1"/>
    <property type="molecule type" value="Genomic_DNA"/>
</dbReference>
<evidence type="ECO:0000259" key="1">
    <source>
        <dbReference type="Pfam" id="PF00155"/>
    </source>
</evidence>
<dbReference type="GO" id="GO:0030170">
    <property type="term" value="F:pyridoxal phosphate binding"/>
    <property type="evidence" value="ECO:0007669"/>
    <property type="project" value="InterPro"/>
</dbReference>
<dbReference type="SUPFAM" id="SSF53383">
    <property type="entry name" value="PLP-dependent transferases"/>
    <property type="match status" value="1"/>
</dbReference>
<dbReference type="Pfam" id="PF00155">
    <property type="entry name" value="Aminotran_1_2"/>
    <property type="match status" value="1"/>
</dbReference>
<reference evidence="2" key="1">
    <citation type="submission" date="2020-11" db="EMBL/GenBank/DDBJ databases">
        <authorList>
            <person name="Tran Van P."/>
        </authorList>
    </citation>
    <scope>NUCLEOTIDE SEQUENCE</scope>
</reference>
<evidence type="ECO:0000313" key="2">
    <source>
        <dbReference type="EMBL" id="CAD7587914.1"/>
    </source>
</evidence>
<dbReference type="CDD" id="cd00609">
    <property type="entry name" value="AAT_like"/>
    <property type="match status" value="1"/>
</dbReference>
<feature type="domain" description="Aminotransferase class I/classII large" evidence="1">
    <location>
        <begin position="843"/>
        <end position="1070"/>
    </location>
</feature>